<name>A0A558B7Q6_9PSEU</name>
<keyword evidence="3" id="KW-0378">Hydrolase</keyword>
<accession>A0A558B7Q6</accession>
<dbReference type="InterPro" id="IPR051781">
    <property type="entry name" value="Metallo-dep_Hydrolase"/>
</dbReference>
<dbReference type="AlphaFoldDB" id="A0A558B7Q6"/>
<reference evidence="3 4" key="2">
    <citation type="submission" date="2019-08" db="EMBL/GenBank/DDBJ databases">
        <title>Amycolatopsis acidicola sp. nov., isolated from peat swamp forest soil.</title>
        <authorList>
            <person name="Srisuk N."/>
        </authorList>
    </citation>
    <scope>NUCLEOTIDE SEQUENCE [LARGE SCALE GENOMIC DNA]</scope>
    <source>
        <strain evidence="3 4">TBRC 6029</strain>
    </source>
</reference>
<dbReference type="PANTHER" id="PTHR43135">
    <property type="entry name" value="ALPHA-D-RIBOSE 1-METHYLPHOSPHONATE 5-TRIPHOSPHATE DIPHOSPHATASE"/>
    <property type="match status" value="1"/>
</dbReference>
<protein>
    <submittedName>
        <fullName evidence="3">Amidohydrolase family protein</fullName>
    </submittedName>
</protein>
<dbReference type="Pfam" id="PF01979">
    <property type="entry name" value="Amidohydro_1"/>
    <property type="match status" value="1"/>
</dbReference>
<dbReference type="Gene3D" id="3.30.110.90">
    <property type="entry name" value="Amidohydrolase"/>
    <property type="match status" value="1"/>
</dbReference>
<dbReference type="GO" id="GO:0016810">
    <property type="term" value="F:hydrolase activity, acting on carbon-nitrogen (but not peptide) bonds"/>
    <property type="evidence" value="ECO:0007669"/>
    <property type="project" value="InterPro"/>
</dbReference>
<comment type="caution">
    <text evidence="3">The sequence shown here is derived from an EMBL/GenBank/DDBJ whole genome shotgun (WGS) entry which is preliminary data.</text>
</comment>
<dbReference type="SUPFAM" id="SSF51338">
    <property type="entry name" value="Composite domain of metallo-dependent hydrolases"/>
    <property type="match status" value="1"/>
</dbReference>
<proteinExistence type="predicted"/>
<dbReference type="InterPro" id="IPR032466">
    <property type="entry name" value="Metal_Hydrolase"/>
</dbReference>
<dbReference type="InterPro" id="IPR011059">
    <property type="entry name" value="Metal-dep_hydrolase_composite"/>
</dbReference>
<evidence type="ECO:0000313" key="4">
    <source>
        <dbReference type="Proteomes" id="UP000320011"/>
    </source>
</evidence>
<dbReference type="PANTHER" id="PTHR43135:SF3">
    <property type="entry name" value="ALPHA-D-RIBOSE 1-METHYLPHOSPHONATE 5-TRIPHOSPHATE DIPHOSPHATASE"/>
    <property type="match status" value="1"/>
</dbReference>
<dbReference type="SUPFAM" id="SSF51556">
    <property type="entry name" value="Metallo-dependent hydrolases"/>
    <property type="match status" value="1"/>
</dbReference>
<evidence type="ECO:0000313" key="3">
    <source>
        <dbReference type="EMBL" id="TVT32538.1"/>
    </source>
</evidence>
<dbReference type="Proteomes" id="UP000320011">
    <property type="component" value="Unassembled WGS sequence"/>
</dbReference>
<dbReference type="Gene3D" id="3.40.50.10910">
    <property type="entry name" value="Amidohydrolase"/>
    <property type="match status" value="1"/>
</dbReference>
<evidence type="ECO:0000259" key="2">
    <source>
        <dbReference type="Pfam" id="PF01979"/>
    </source>
</evidence>
<reference evidence="3 4" key="1">
    <citation type="submission" date="2019-07" db="EMBL/GenBank/DDBJ databases">
        <authorList>
            <person name="Duangmal K."/>
            <person name="Teo W.F.A."/>
        </authorList>
    </citation>
    <scope>NUCLEOTIDE SEQUENCE [LARGE SCALE GENOMIC DNA]</scope>
    <source>
        <strain evidence="3 4">TBRC 6029</strain>
    </source>
</reference>
<feature type="domain" description="Amidohydrolase-related" evidence="2">
    <location>
        <begin position="54"/>
        <end position="386"/>
    </location>
</feature>
<gene>
    <name evidence="3" type="ORF">FNH05_27645</name>
</gene>
<organism evidence="3 4">
    <name type="scientific">Amycolatopsis rhizosphaerae</name>
    <dbReference type="NCBI Taxonomy" id="2053003"/>
    <lineage>
        <taxon>Bacteria</taxon>
        <taxon>Bacillati</taxon>
        <taxon>Actinomycetota</taxon>
        <taxon>Actinomycetes</taxon>
        <taxon>Pseudonocardiales</taxon>
        <taxon>Pseudonocardiaceae</taxon>
        <taxon>Amycolatopsis</taxon>
    </lineage>
</organism>
<keyword evidence="4" id="KW-1185">Reference proteome</keyword>
<sequence length="555" mass="58684">MPGMTTTITGIRLFDGERLTADTAVRLSGGLIDAVGGPELLRDGDHHVDGTGCTLLPGLIDAHVHLLPGASRQALTFGVTTVLDMFCLPDLLRGALDASTHPDHADVFSSGVGATAPGGHPSLMYGQFPVVTGPGDADRFVAARIAEGARYLKVFYEQGTAGGPLSAPSLDVRTVSALVEAAHRAGLLVAAHVSTGRAALDLLPTGVDVLAHTPFDPLTDDQVRAIAAAGVAVVSTLSIADGFPDGGGTMPLLSRPALAGRLGPRWSAVIERQGRRWMPPQLPDFAVAGDNVRTLHRAGVPVLAGTDAPNPGLAHGASLHRELERLAAAGLTPAEALTSATARTATVFGLADRGRVRPGLRADLVLVAGQPDLRIRDSQEIRAVWKEGIPAGLGSYVDSPDETEGLRTLREQTERVVAAVAAVLPRPEPVPVRRDEDGELLGYLERAPERAPDHWRPLTVFGGELGEPVSRDDAENLVRAEGLASLTEPWWVEETPGRWREARVQEAHADRLRVRWTDPLADQPAQGQWIDPRAVAVRRRPPARPSSAEGGEGRA</sequence>
<dbReference type="Gene3D" id="2.30.40.10">
    <property type="entry name" value="Urease, subunit C, domain 1"/>
    <property type="match status" value="1"/>
</dbReference>
<dbReference type="Gene3D" id="1.20.58.520">
    <property type="entry name" value="Amidohydrolase"/>
    <property type="match status" value="1"/>
</dbReference>
<evidence type="ECO:0000256" key="1">
    <source>
        <dbReference type="SAM" id="MobiDB-lite"/>
    </source>
</evidence>
<feature type="region of interest" description="Disordered" evidence="1">
    <location>
        <begin position="522"/>
        <end position="555"/>
    </location>
</feature>
<dbReference type="InterPro" id="IPR006680">
    <property type="entry name" value="Amidohydro-rel"/>
</dbReference>
<dbReference type="EMBL" id="VJWX01000370">
    <property type="protein sequence ID" value="TVT32538.1"/>
    <property type="molecule type" value="Genomic_DNA"/>
</dbReference>
<dbReference type="OrthoDB" id="3514520at2"/>